<reference evidence="2" key="2">
    <citation type="submission" date="2023-02" db="EMBL/GenBank/DDBJ databases">
        <authorList>
            <consortium name="DOE Joint Genome Institute"/>
            <person name="Mondo S.J."/>
            <person name="Chang Y."/>
            <person name="Wang Y."/>
            <person name="Ahrendt S."/>
            <person name="Andreopoulos W."/>
            <person name="Barry K."/>
            <person name="Beard J."/>
            <person name="Benny G.L."/>
            <person name="Blankenship S."/>
            <person name="Bonito G."/>
            <person name="Cuomo C."/>
            <person name="Desiro A."/>
            <person name="Gervers K.A."/>
            <person name="Hundley H."/>
            <person name="Kuo A."/>
            <person name="LaButti K."/>
            <person name="Lang B.F."/>
            <person name="Lipzen A."/>
            <person name="O'Donnell K."/>
            <person name="Pangilinan J."/>
            <person name="Reynolds N."/>
            <person name="Sandor L."/>
            <person name="Smith M.W."/>
            <person name="Tsang A."/>
            <person name="Grigoriev I.V."/>
            <person name="Stajich J.E."/>
            <person name="Spatafora J.W."/>
        </authorList>
    </citation>
    <scope>NUCLEOTIDE SEQUENCE</scope>
    <source>
        <strain evidence="2">RSA 2281</strain>
    </source>
</reference>
<reference evidence="2" key="1">
    <citation type="journal article" date="2022" name="IScience">
        <title>Evolution of zygomycete secretomes and the origins of terrestrial fungal ecologies.</title>
        <authorList>
            <person name="Chang Y."/>
            <person name="Wang Y."/>
            <person name="Mondo S."/>
            <person name="Ahrendt S."/>
            <person name="Andreopoulos W."/>
            <person name="Barry K."/>
            <person name="Beard J."/>
            <person name="Benny G.L."/>
            <person name="Blankenship S."/>
            <person name="Bonito G."/>
            <person name="Cuomo C."/>
            <person name="Desiro A."/>
            <person name="Gervers K.A."/>
            <person name="Hundley H."/>
            <person name="Kuo A."/>
            <person name="LaButti K."/>
            <person name="Lang B.F."/>
            <person name="Lipzen A."/>
            <person name="O'Donnell K."/>
            <person name="Pangilinan J."/>
            <person name="Reynolds N."/>
            <person name="Sandor L."/>
            <person name="Smith M.E."/>
            <person name="Tsang A."/>
            <person name="Grigoriev I.V."/>
            <person name="Stajich J.E."/>
            <person name="Spatafora J.W."/>
        </authorList>
    </citation>
    <scope>NUCLEOTIDE SEQUENCE</scope>
    <source>
        <strain evidence="2">RSA 2281</strain>
    </source>
</reference>
<dbReference type="Proteomes" id="UP001209540">
    <property type="component" value="Unassembled WGS sequence"/>
</dbReference>
<dbReference type="AlphaFoldDB" id="A0AAD5JUQ0"/>
<keyword evidence="1" id="KW-0812">Transmembrane</keyword>
<protein>
    <submittedName>
        <fullName evidence="2">Uncharacterized protein</fullName>
    </submittedName>
</protein>
<evidence type="ECO:0000313" key="3">
    <source>
        <dbReference type="Proteomes" id="UP001209540"/>
    </source>
</evidence>
<proteinExistence type="predicted"/>
<name>A0AAD5JUQ0_9FUNG</name>
<sequence length="114" mass="13292">MVLFLLFRALDNPIVLAIALLVALLVPLFFKIMKIFFGFSRWYYCCNVSFVLYTFWKPSKRFIWNYFLCCIPSYLLVLHGRNDDELPMAVDLESNDETASDTCTAIQVVNKCRS</sequence>
<keyword evidence="1" id="KW-0472">Membrane</keyword>
<keyword evidence="1" id="KW-1133">Transmembrane helix</keyword>
<feature type="transmembrane region" description="Helical" evidence="1">
    <location>
        <begin position="12"/>
        <end position="30"/>
    </location>
</feature>
<keyword evidence="3" id="KW-1185">Reference proteome</keyword>
<evidence type="ECO:0000256" key="1">
    <source>
        <dbReference type="SAM" id="Phobius"/>
    </source>
</evidence>
<comment type="caution">
    <text evidence="2">The sequence shown here is derived from an EMBL/GenBank/DDBJ whole genome shotgun (WGS) entry which is preliminary data.</text>
</comment>
<evidence type="ECO:0000313" key="2">
    <source>
        <dbReference type="EMBL" id="KAI9255226.1"/>
    </source>
</evidence>
<dbReference type="EMBL" id="JAIXMP010000023">
    <property type="protein sequence ID" value="KAI9255226.1"/>
    <property type="molecule type" value="Genomic_DNA"/>
</dbReference>
<accession>A0AAD5JUQ0</accession>
<gene>
    <name evidence="2" type="ORF">BDA99DRAFT_518237</name>
</gene>
<organism evidence="2 3">
    <name type="scientific">Phascolomyces articulosus</name>
    <dbReference type="NCBI Taxonomy" id="60185"/>
    <lineage>
        <taxon>Eukaryota</taxon>
        <taxon>Fungi</taxon>
        <taxon>Fungi incertae sedis</taxon>
        <taxon>Mucoromycota</taxon>
        <taxon>Mucoromycotina</taxon>
        <taxon>Mucoromycetes</taxon>
        <taxon>Mucorales</taxon>
        <taxon>Lichtheimiaceae</taxon>
        <taxon>Phascolomyces</taxon>
    </lineage>
</organism>
<feature type="transmembrane region" description="Helical" evidence="1">
    <location>
        <begin position="62"/>
        <end position="78"/>
    </location>
</feature>